<comment type="caution">
    <text evidence="2">The sequence shown here is derived from an EMBL/GenBank/DDBJ whole genome shotgun (WGS) entry which is preliminary data.</text>
</comment>
<evidence type="ECO:0000313" key="3">
    <source>
        <dbReference type="Proteomes" id="UP000838686"/>
    </source>
</evidence>
<dbReference type="RefSeq" id="WP_236344596.1">
    <property type="nucleotide sequence ID" value="NZ_CAKMMF010000027.1"/>
</dbReference>
<proteinExistence type="predicted"/>
<protein>
    <submittedName>
        <fullName evidence="2">Uncharacterized protein</fullName>
    </submittedName>
</protein>
<dbReference type="EMBL" id="CAKMMF010000027">
    <property type="protein sequence ID" value="CAH1216985.1"/>
    <property type="molecule type" value="Genomic_DNA"/>
</dbReference>
<feature type="transmembrane region" description="Helical" evidence="1">
    <location>
        <begin position="220"/>
        <end position="241"/>
    </location>
</feature>
<organism evidence="2 3">
    <name type="scientific">Paenibacillus plantiphilus</name>
    <dbReference type="NCBI Taxonomy" id="2905650"/>
    <lineage>
        <taxon>Bacteria</taxon>
        <taxon>Bacillati</taxon>
        <taxon>Bacillota</taxon>
        <taxon>Bacilli</taxon>
        <taxon>Bacillales</taxon>
        <taxon>Paenibacillaceae</taxon>
        <taxon>Paenibacillus</taxon>
    </lineage>
</organism>
<keyword evidence="1" id="KW-0472">Membrane</keyword>
<reference evidence="2" key="1">
    <citation type="submission" date="2022-01" db="EMBL/GenBank/DDBJ databases">
        <authorList>
            <person name="Criscuolo A."/>
        </authorList>
    </citation>
    <scope>NUCLEOTIDE SEQUENCE</scope>
    <source>
        <strain evidence="2">CIP111893</strain>
    </source>
</reference>
<dbReference type="Proteomes" id="UP000838686">
    <property type="component" value="Unassembled WGS sequence"/>
</dbReference>
<feature type="transmembrane region" description="Helical" evidence="1">
    <location>
        <begin position="189"/>
        <end position="208"/>
    </location>
</feature>
<gene>
    <name evidence="2" type="ORF">PAECIP111893_04221</name>
</gene>
<accession>A0ABN8GXP7</accession>
<feature type="transmembrane region" description="Helical" evidence="1">
    <location>
        <begin position="60"/>
        <end position="84"/>
    </location>
</feature>
<feature type="transmembrane region" description="Helical" evidence="1">
    <location>
        <begin position="247"/>
        <end position="265"/>
    </location>
</feature>
<keyword evidence="1" id="KW-1133">Transmembrane helix</keyword>
<feature type="transmembrane region" description="Helical" evidence="1">
    <location>
        <begin position="36"/>
        <end position="54"/>
    </location>
</feature>
<evidence type="ECO:0000313" key="2">
    <source>
        <dbReference type="EMBL" id="CAH1216985.1"/>
    </source>
</evidence>
<feature type="transmembrane region" description="Helical" evidence="1">
    <location>
        <begin position="6"/>
        <end position="24"/>
    </location>
</feature>
<feature type="transmembrane region" description="Helical" evidence="1">
    <location>
        <begin position="96"/>
        <end position="118"/>
    </location>
</feature>
<name>A0ABN8GXP7_9BACL</name>
<evidence type="ECO:0000256" key="1">
    <source>
        <dbReference type="SAM" id="Phobius"/>
    </source>
</evidence>
<feature type="transmembrane region" description="Helical" evidence="1">
    <location>
        <begin position="124"/>
        <end position="142"/>
    </location>
</feature>
<keyword evidence="3" id="KW-1185">Reference proteome</keyword>
<keyword evidence="1" id="KW-0812">Transmembrane</keyword>
<sequence>MRIHIAGNIIIYKMIISILVVVALSELSKKVNPTLGGILAGLPLGTGLSVYFISYEKGTAFLISGIPWAIASLSASIIFCFVYLSVARKMSAGPKVVAMLAASAAGSVMFVAVGYMLYNMPLHIISAVIVFIVVFVVNIKLIRTLMTEPAVKSESKNSLAKLLIRAVFAGAIILLITGLGVILGSKWSGILSSFPSTLFPLIVILHVEDGNKVFPSVIHGFSYSVSTLVVFYLVFMILAPIAGLNLGFLVTYAVCGVYLVLFFNFKSFINRFRKSGDPAWQER</sequence>
<feature type="transmembrane region" description="Helical" evidence="1">
    <location>
        <begin position="162"/>
        <end position="183"/>
    </location>
</feature>